<dbReference type="Gene3D" id="3.30.420.150">
    <property type="entry name" value="Exopolyphosphatase. Domain 2"/>
    <property type="match status" value="1"/>
</dbReference>
<dbReference type="RefSeq" id="WP_072595957.1">
    <property type="nucleotide sequence ID" value="NZ_CP018221.1"/>
</dbReference>
<organism evidence="2 3">
    <name type="scientific">Tardibacter chloracetimidivorans</name>
    <dbReference type="NCBI Taxonomy" id="1921510"/>
    <lineage>
        <taxon>Bacteria</taxon>
        <taxon>Pseudomonadati</taxon>
        <taxon>Pseudomonadota</taxon>
        <taxon>Alphaproteobacteria</taxon>
        <taxon>Sphingomonadales</taxon>
        <taxon>Sphingomonadaceae</taxon>
        <taxon>Tardibacter</taxon>
    </lineage>
</organism>
<dbReference type="Proteomes" id="UP000182063">
    <property type="component" value="Chromosome"/>
</dbReference>
<dbReference type="CDD" id="cd24054">
    <property type="entry name" value="ASKHA_NBD_AaPPX-GppA_MtPPX2-like"/>
    <property type="match status" value="1"/>
</dbReference>
<dbReference type="STRING" id="1921510.BSL82_02905"/>
<dbReference type="GO" id="GO:0016462">
    <property type="term" value="F:pyrophosphatase activity"/>
    <property type="evidence" value="ECO:0007669"/>
    <property type="project" value="TreeGrafter"/>
</dbReference>
<dbReference type="Pfam" id="PF02541">
    <property type="entry name" value="Ppx-GppA"/>
    <property type="match status" value="1"/>
</dbReference>
<gene>
    <name evidence="2" type="ORF">BSL82_02905</name>
</gene>
<dbReference type="PANTHER" id="PTHR30005:SF0">
    <property type="entry name" value="RETROGRADE REGULATION PROTEIN 2"/>
    <property type="match status" value="1"/>
</dbReference>
<protein>
    <submittedName>
        <fullName evidence="2">Exopolyphosphatase</fullName>
    </submittedName>
</protein>
<accession>A0A1L3ZRY0</accession>
<dbReference type="InterPro" id="IPR050273">
    <property type="entry name" value="GppA/Ppx_hydrolase"/>
</dbReference>
<dbReference type="AlphaFoldDB" id="A0A1L3ZRY0"/>
<dbReference type="SUPFAM" id="SSF53067">
    <property type="entry name" value="Actin-like ATPase domain"/>
    <property type="match status" value="2"/>
</dbReference>
<dbReference type="PANTHER" id="PTHR30005">
    <property type="entry name" value="EXOPOLYPHOSPHATASE"/>
    <property type="match status" value="1"/>
</dbReference>
<dbReference type="InterPro" id="IPR003695">
    <property type="entry name" value="Ppx_GppA_N"/>
</dbReference>
<evidence type="ECO:0000259" key="1">
    <source>
        <dbReference type="Pfam" id="PF02541"/>
    </source>
</evidence>
<reference evidence="3" key="1">
    <citation type="submission" date="2016-11" db="EMBL/GenBank/DDBJ databases">
        <title>Complete Genome Sequence of alachlor-degrading Sphingomonas sp. strain JJ-A5.</title>
        <authorList>
            <person name="Lee H."/>
            <person name="Ka J.-O."/>
        </authorList>
    </citation>
    <scope>NUCLEOTIDE SEQUENCE [LARGE SCALE GENOMIC DNA]</scope>
    <source>
        <strain evidence="3">JJ-A5</strain>
    </source>
</reference>
<dbReference type="KEGG" id="sphj:BSL82_02905"/>
<evidence type="ECO:0000313" key="3">
    <source>
        <dbReference type="Proteomes" id="UP000182063"/>
    </source>
</evidence>
<dbReference type="OrthoDB" id="9793035at2"/>
<sequence length="356" mass="38187">MSTSAVNIPAPAQGGLVIDHGALVPERGAEADRGRARRTYAAIDLGTNNCRLLVARPARDGFVIVDAFSRIVRLGEGMGATGIISPDAQNRAMDALAQCAEKLNRRNVSVARSVATEACRRATNGPDFVARVFEETGIALDVISPAEEARLAVLGCQSLLDDDDRPALIFDIGGGSTELVLLNRRIGRKVEIINWVSVPWGVVSLAETEPREHARADGRRAAYLRMQERIRDVVADFAASAKVDFSGGQLLGTSGTVTTLASLHLDLPAYDRRKVDGCIVPATAMRDISERLSSQSVSERAARACIGLERADLVVAGCAILEAILDAWPANELKVADRGIREGILRAMMVRDGHIF</sequence>
<dbReference type="InterPro" id="IPR043129">
    <property type="entry name" value="ATPase_NBD"/>
</dbReference>
<name>A0A1L3ZRY0_9SPHN</name>
<dbReference type="EMBL" id="CP018221">
    <property type="protein sequence ID" value="API58384.1"/>
    <property type="molecule type" value="Genomic_DNA"/>
</dbReference>
<feature type="domain" description="Ppx/GppA phosphatase N-terminal" evidence="1">
    <location>
        <begin position="54"/>
        <end position="349"/>
    </location>
</feature>
<evidence type="ECO:0000313" key="2">
    <source>
        <dbReference type="EMBL" id="API58384.1"/>
    </source>
</evidence>
<keyword evidence="3" id="KW-1185">Reference proteome</keyword>
<dbReference type="Gene3D" id="3.30.420.40">
    <property type="match status" value="1"/>
</dbReference>
<proteinExistence type="predicted"/>